<gene>
    <name evidence="1" type="ORF">LCGC14_2998690</name>
</gene>
<protein>
    <submittedName>
        <fullName evidence="1">Uncharacterized protein</fullName>
    </submittedName>
</protein>
<name>A0A0F8X249_9ZZZZ</name>
<dbReference type="AlphaFoldDB" id="A0A0F8X249"/>
<reference evidence="1" key="1">
    <citation type="journal article" date="2015" name="Nature">
        <title>Complex archaea that bridge the gap between prokaryotes and eukaryotes.</title>
        <authorList>
            <person name="Spang A."/>
            <person name="Saw J.H."/>
            <person name="Jorgensen S.L."/>
            <person name="Zaremba-Niedzwiedzka K."/>
            <person name="Martijn J."/>
            <person name="Lind A.E."/>
            <person name="van Eijk R."/>
            <person name="Schleper C."/>
            <person name="Guy L."/>
            <person name="Ettema T.J."/>
        </authorList>
    </citation>
    <scope>NUCLEOTIDE SEQUENCE</scope>
</reference>
<proteinExistence type="predicted"/>
<feature type="non-terminal residue" evidence="1">
    <location>
        <position position="27"/>
    </location>
</feature>
<sequence length="27" mass="2858">MVVGPVAAGQCNMNKRDKIYVAGHEGL</sequence>
<evidence type="ECO:0000313" key="1">
    <source>
        <dbReference type="EMBL" id="KKK63003.1"/>
    </source>
</evidence>
<comment type="caution">
    <text evidence="1">The sequence shown here is derived from an EMBL/GenBank/DDBJ whole genome shotgun (WGS) entry which is preliminary data.</text>
</comment>
<organism evidence="1">
    <name type="scientific">marine sediment metagenome</name>
    <dbReference type="NCBI Taxonomy" id="412755"/>
    <lineage>
        <taxon>unclassified sequences</taxon>
        <taxon>metagenomes</taxon>
        <taxon>ecological metagenomes</taxon>
    </lineage>
</organism>
<dbReference type="EMBL" id="LAZR01061724">
    <property type="protein sequence ID" value="KKK63003.1"/>
    <property type="molecule type" value="Genomic_DNA"/>
</dbReference>
<accession>A0A0F8X249</accession>